<proteinExistence type="predicted"/>
<evidence type="ECO:0000313" key="3">
    <source>
        <dbReference type="Proteomes" id="UP000322530"/>
    </source>
</evidence>
<keyword evidence="1" id="KW-0472">Membrane</keyword>
<keyword evidence="1" id="KW-0812">Transmembrane</keyword>
<accession>A0A5A5T661</accession>
<protein>
    <submittedName>
        <fullName evidence="2">Uncharacterized protein</fullName>
    </submittedName>
</protein>
<sequence length="69" mass="8108">MELNKHYNVASTPQIHFISLLCFLYNLSLLTLYFYHTYAVKEFERSYDLLTTEAPGTTSPVYKVIQTRL</sequence>
<comment type="caution">
    <text evidence="2">The sequence shown here is derived from an EMBL/GenBank/DDBJ whole genome shotgun (WGS) entry which is preliminary data.</text>
</comment>
<keyword evidence="1" id="KW-1133">Transmembrane helix</keyword>
<keyword evidence="3" id="KW-1185">Reference proteome</keyword>
<dbReference type="Proteomes" id="UP000322530">
    <property type="component" value="Unassembled WGS sequence"/>
</dbReference>
<name>A0A5A5T661_9CHLR</name>
<evidence type="ECO:0000256" key="1">
    <source>
        <dbReference type="SAM" id="Phobius"/>
    </source>
</evidence>
<organism evidence="2 3">
    <name type="scientific">Dictyobacter arantiisoli</name>
    <dbReference type="NCBI Taxonomy" id="2014874"/>
    <lineage>
        <taxon>Bacteria</taxon>
        <taxon>Bacillati</taxon>
        <taxon>Chloroflexota</taxon>
        <taxon>Ktedonobacteria</taxon>
        <taxon>Ktedonobacterales</taxon>
        <taxon>Dictyobacteraceae</taxon>
        <taxon>Dictyobacter</taxon>
    </lineage>
</organism>
<reference evidence="2 3" key="1">
    <citation type="submission" date="2019-01" db="EMBL/GenBank/DDBJ databases">
        <title>Draft genome sequence of Dictyobacter sp. Uno17.</title>
        <authorList>
            <person name="Wang C.M."/>
            <person name="Zheng Y."/>
            <person name="Sakai Y."/>
            <person name="Abe K."/>
            <person name="Yokota A."/>
            <person name="Yabe S."/>
        </authorList>
    </citation>
    <scope>NUCLEOTIDE SEQUENCE [LARGE SCALE GENOMIC DNA]</scope>
    <source>
        <strain evidence="2 3">Uno17</strain>
    </source>
</reference>
<dbReference type="AlphaFoldDB" id="A0A5A5T661"/>
<dbReference type="EMBL" id="BIXY01000001">
    <property type="protein sequence ID" value="GCF06519.1"/>
    <property type="molecule type" value="Genomic_DNA"/>
</dbReference>
<feature type="transmembrane region" description="Helical" evidence="1">
    <location>
        <begin position="15"/>
        <end position="35"/>
    </location>
</feature>
<evidence type="ECO:0000313" key="2">
    <source>
        <dbReference type="EMBL" id="GCF06519.1"/>
    </source>
</evidence>
<gene>
    <name evidence="2" type="ORF">KDI_00830</name>
</gene>